<evidence type="ECO:0000313" key="1">
    <source>
        <dbReference type="EMBL" id="MCM8747695.1"/>
    </source>
</evidence>
<dbReference type="InterPro" id="IPR027417">
    <property type="entry name" value="P-loop_NTPase"/>
</dbReference>
<name>A0AA41WCW9_9BACT</name>
<accession>A0AA41WCW9</accession>
<dbReference type="SUPFAM" id="SSF52540">
    <property type="entry name" value="P-loop containing nucleoside triphosphate hydrolases"/>
    <property type="match status" value="1"/>
</dbReference>
<dbReference type="PANTHER" id="PTHR30121">
    <property type="entry name" value="UNCHARACTERIZED PROTEIN YJGR-RELATED"/>
    <property type="match status" value="1"/>
</dbReference>
<dbReference type="Proteomes" id="UP001165306">
    <property type="component" value="Unassembled WGS sequence"/>
</dbReference>
<dbReference type="InterPro" id="IPR051162">
    <property type="entry name" value="T4SS_component"/>
</dbReference>
<protein>
    <recommendedName>
        <fullName evidence="3">ATP-binding protein</fullName>
    </recommendedName>
</protein>
<comment type="caution">
    <text evidence="1">The sequence shown here is derived from an EMBL/GenBank/DDBJ whole genome shotgun (WGS) entry which is preliminary data.</text>
</comment>
<dbReference type="PANTHER" id="PTHR30121:SF6">
    <property type="entry name" value="SLR6007 PROTEIN"/>
    <property type="match status" value="1"/>
</dbReference>
<gene>
    <name evidence="1" type="ORF">NET02_00885</name>
</gene>
<evidence type="ECO:0008006" key="3">
    <source>
        <dbReference type="Google" id="ProtNLM"/>
    </source>
</evidence>
<dbReference type="Gene3D" id="3.40.50.300">
    <property type="entry name" value="P-loop containing nucleotide triphosphate hydrolases"/>
    <property type="match status" value="1"/>
</dbReference>
<sequence length="556" mass="62008">MTIGRVVITQKEPAKPYEFWCWLKNDPSVNVEVGTILIAEGDSGEKALALVEDMQSTSAASDHLLDFYGSGYGNPDIDPPTRPTLIRLAKLRALYREPSTASPPTGRWRVRFAQAADVNLLAQRIPERYRVLAGFLRVGSDETDPGSWLPVFAHAQFLLGPEGAHVNITGATGLATKSSYALFLSYAVLSWAKKAEENVAVVLFNVKRRDFLSLHQLPEDWDEADQWCHQWAASIGETNLASRVQAMWKQAKEQGVDPIAHKFPVRYFTYQGDPDRSSMQNPQIYSYGFDDLERGDFEAALFTAAYSSTDPQVILLTAYLDAKLGQGTSFQTMEQDLDRRNLIKVSGSNEVQVRGVSGSWMSGVPPALGRRLSGFLSRASHVVEKNQPHGQPFSFSALVPYGLHVIQLYRLTEEEKRLAVNAVIRKISQGLEGPDRHIDRVLVIADELNKYAPSGAMSPMKEQIIDVVARGRDLQLTLIGAQQFASQVDDQVYGNSETKVVGYSDESELTNSIYKYLVDLRAQVPNLKKGQLILRHPVYPSPLIFWFPTPLHEMKP</sequence>
<keyword evidence="2" id="KW-1185">Reference proteome</keyword>
<organism evidence="1 2">
    <name type="scientific">Thermalbibacter longus</name>
    <dbReference type="NCBI Taxonomy" id="2951981"/>
    <lineage>
        <taxon>Bacteria</taxon>
        <taxon>Pseudomonadati</taxon>
        <taxon>Thermomicrobiota</taxon>
        <taxon>Thermomicrobia</taxon>
        <taxon>Thermomicrobiales</taxon>
        <taxon>Thermomicrobiaceae</taxon>
        <taxon>Thermalbibacter</taxon>
    </lineage>
</organism>
<dbReference type="EMBL" id="JAMSLR010000001">
    <property type="protein sequence ID" value="MCM8747695.1"/>
    <property type="molecule type" value="Genomic_DNA"/>
</dbReference>
<dbReference type="AlphaFoldDB" id="A0AA41WCW9"/>
<proteinExistence type="predicted"/>
<reference evidence="1" key="1">
    <citation type="submission" date="2022-06" db="EMBL/GenBank/DDBJ databases">
        <title>CFH 74404 Thermomicrobiaceae sp.</title>
        <authorList>
            <person name="Ming H."/>
            <person name="Li W.-J."/>
            <person name="Zhao Z."/>
        </authorList>
    </citation>
    <scope>NUCLEOTIDE SEQUENCE</scope>
    <source>
        <strain evidence="1">CFH 74404</strain>
    </source>
</reference>
<dbReference type="RefSeq" id="WP_284055480.1">
    <property type="nucleotide sequence ID" value="NZ_JAMSLR010000001.1"/>
</dbReference>
<evidence type="ECO:0000313" key="2">
    <source>
        <dbReference type="Proteomes" id="UP001165306"/>
    </source>
</evidence>